<evidence type="ECO:0000313" key="1">
    <source>
        <dbReference type="EMBL" id="THC87093.1"/>
    </source>
</evidence>
<reference evidence="1 2" key="1">
    <citation type="submission" date="2019-03" db="EMBL/GenBank/DDBJ databases">
        <title>The genome sequence of a newly discovered highly antifungal drug resistant Aspergillus species, Aspergillus tanneri NIH 1004.</title>
        <authorList>
            <person name="Mounaud S."/>
            <person name="Singh I."/>
            <person name="Joardar V."/>
            <person name="Pakala S."/>
            <person name="Pakala S."/>
            <person name="Venepally P."/>
            <person name="Hoover J."/>
            <person name="Nierman W."/>
            <person name="Chung J."/>
            <person name="Losada L."/>
        </authorList>
    </citation>
    <scope>NUCLEOTIDE SEQUENCE [LARGE SCALE GENOMIC DNA]</scope>
    <source>
        <strain evidence="1 2">NIH1004</strain>
    </source>
</reference>
<accession>A0A4S3IXQ1</accession>
<dbReference type="VEuPathDB" id="FungiDB:EYZ11_013461"/>
<keyword evidence="2" id="KW-1185">Reference proteome</keyword>
<dbReference type="EMBL" id="SOSA01001504">
    <property type="protein sequence ID" value="THC87093.1"/>
    <property type="molecule type" value="Genomic_DNA"/>
</dbReference>
<comment type="caution">
    <text evidence="1">The sequence shown here is derived from an EMBL/GenBank/DDBJ whole genome shotgun (WGS) entry which is preliminary data.</text>
</comment>
<gene>
    <name evidence="1" type="ORF">EYZ11_013461</name>
</gene>
<protein>
    <submittedName>
        <fullName evidence="1">Uncharacterized protein</fullName>
    </submittedName>
</protein>
<dbReference type="Proteomes" id="UP000308092">
    <property type="component" value="Unassembled WGS sequence"/>
</dbReference>
<proteinExistence type="predicted"/>
<dbReference type="AlphaFoldDB" id="A0A4S3IXQ1"/>
<name>A0A4S3IXQ1_9EURO</name>
<evidence type="ECO:0000313" key="2">
    <source>
        <dbReference type="Proteomes" id="UP000308092"/>
    </source>
</evidence>
<sequence>MVHGRGGPEAQVSAGLEPGLALHAARRPRKAVSTIYSNLTMKLELWNPGGAVWKRQELIVAGSGGDVARDLTQVSRSIRNSL</sequence>
<organism evidence="1 2">
    <name type="scientific">Aspergillus tanneri</name>
    <dbReference type="NCBI Taxonomy" id="1220188"/>
    <lineage>
        <taxon>Eukaryota</taxon>
        <taxon>Fungi</taxon>
        <taxon>Dikarya</taxon>
        <taxon>Ascomycota</taxon>
        <taxon>Pezizomycotina</taxon>
        <taxon>Eurotiomycetes</taxon>
        <taxon>Eurotiomycetidae</taxon>
        <taxon>Eurotiales</taxon>
        <taxon>Aspergillaceae</taxon>
        <taxon>Aspergillus</taxon>
        <taxon>Aspergillus subgen. Circumdati</taxon>
    </lineage>
</organism>